<organism evidence="2 3">
    <name type="scientific">Acetanaerobacterium elongatum</name>
    <dbReference type="NCBI Taxonomy" id="258515"/>
    <lineage>
        <taxon>Bacteria</taxon>
        <taxon>Bacillati</taxon>
        <taxon>Bacillota</taxon>
        <taxon>Clostridia</taxon>
        <taxon>Eubacteriales</taxon>
        <taxon>Oscillospiraceae</taxon>
        <taxon>Acetanaerobacterium</taxon>
    </lineage>
</organism>
<dbReference type="AlphaFoldDB" id="A0A1H0EMP8"/>
<keyword evidence="3" id="KW-1185">Reference proteome</keyword>
<keyword evidence="1" id="KW-0812">Transmembrane</keyword>
<keyword evidence="1" id="KW-0472">Membrane</keyword>
<dbReference type="STRING" id="258515.SAMN05192585_13436"/>
<feature type="transmembrane region" description="Helical" evidence="1">
    <location>
        <begin position="7"/>
        <end position="26"/>
    </location>
</feature>
<evidence type="ECO:0000313" key="3">
    <source>
        <dbReference type="Proteomes" id="UP000199182"/>
    </source>
</evidence>
<sequence length="151" mass="17321">MKKHRVYYYFIPIIILVLVLSTYIVYSLPVKLNNILPNNITRISIIDSEGSLEEKQAAPITEQSKIDEFLNILDDYTYRKKLSFSSTVPTYPVDKVSHIMLNMYSEKDVVSIQLLSNGELLVGNNPYGVNSLFDNSKAKELYGKIKEHFIP</sequence>
<accession>A0A1H0EMP8</accession>
<evidence type="ECO:0000313" key="2">
    <source>
        <dbReference type="EMBL" id="SDN83605.1"/>
    </source>
</evidence>
<dbReference type="EMBL" id="FNID01000034">
    <property type="protein sequence ID" value="SDN83605.1"/>
    <property type="molecule type" value="Genomic_DNA"/>
</dbReference>
<protein>
    <submittedName>
        <fullName evidence="2">Uncharacterized protein</fullName>
    </submittedName>
</protein>
<gene>
    <name evidence="2" type="ORF">SAMN05192585_13436</name>
</gene>
<dbReference type="Proteomes" id="UP000199182">
    <property type="component" value="Unassembled WGS sequence"/>
</dbReference>
<evidence type="ECO:0000256" key="1">
    <source>
        <dbReference type="SAM" id="Phobius"/>
    </source>
</evidence>
<keyword evidence="1" id="KW-1133">Transmembrane helix</keyword>
<reference evidence="2 3" key="1">
    <citation type="submission" date="2016-10" db="EMBL/GenBank/DDBJ databases">
        <authorList>
            <person name="de Groot N.N."/>
        </authorList>
    </citation>
    <scope>NUCLEOTIDE SEQUENCE [LARGE SCALE GENOMIC DNA]</scope>
    <source>
        <strain evidence="2 3">CGMCC 1.5012</strain>
    </source>
</reference>
<proteinExistence type="predicted"/>
<name>A0A1H0EMP8_9FIRM</name>